<organism evidence="2 3">
    <name type="scientific">Kitasatospora viridis</name>
    <dbReference type="NCBI Taxonomy" id="281105"/>
    <lineage>
        <taxon>Bacteria</taxon>
        <taxon>Bacillati</taxon>
        <taxon>Actinomycetota</taxon>
        <taxon>Actinomycetes</taxon>
        <taxon>Kitasatosporales</taxon>
        <taxon>Streptomycetaceae</taxon>
        <taxon>Kitasatospora</taxon>
    </lineage>
</organism>
<dbReference type="InterPro" id="IPR023393">
    <property type="entry name" value="START-like_dom_sf"/>
</dbReference>
<sequence length="159" mass="17442">MPCLIRVEGLLSGQDADEVFDRIRDFERYADHTDAVREVTVTADQAGTVDSAWAVNFRGGVLRWTERDVIDAPARAITFEQLTGDFARFVGTWDVRQTGDDVVVLFSCEFDMGIPSLEPIINPVAMRALIESIGLILRGLLGEGIEITSSHQDTAVVGS</sequence>
<evidence type="ECO:0000259" key="1">
    <source>
        <dbReference type="Pfam" id="PF03364"/>
    </source>
</evidence>
<dbReference type="Gene3D" id="3.30.530.20">
    <property type="match status" value="1"/>
</dbReference>
<dbReference type="EMBL" id="VIWT01000005">
    <property type="protein sequence ID" value="TWF73455.1"/>
    <property type="molecule type" value="Genomic_DNA"/>
</dbReference>
<dbReference type="InterPro" id="IPR005031">
    <property type="entry name" value="COQ10_START"/>
</dbReference>
<keyword evidence="3" id="KW-1185">Reference proteome</keyword>
<comment type="caution">
    <text evidence="2">The sequence shown here is derived from an EMBL/GenBank/DDBJ whole genome shotgun (WGS) entry which is preliminary data.</text>
</comment>
<reference evidence="2 3" key="1">
    <citation type="submission" date="2019-06" db="EMBL/GenBank/DDBJ databases">
        <title>Sequencing the genomes of 1000 actinobacteria strains.</title>
        <authorList>
            <person name="Klenk H.-P."/>
        </authorList>
    </citation>
    <scope>NUCLEOTIDE SEQUENCE [LARGE SCALE GENOMIC DNA]</scope>
    <source>
        <strain evidence="2 3">DSM 44826</strain>
    </source>
</reference>
<dbReference type="SUPFAM" id="SSF55961">
    <property type="entry name" value="Bet v1-like"/>
    <property type="match status" value="1"/>
</dbReference>
<gene>
    <name evidence="2" type="ORF">FHX73_1566</name>
</gene>
<dbReference type="AlphaFoldDB" id="A0A561SF06"/>
<protein>
    <submittedName>
        <fullName evidence="2">Ribosome-associated toxin RatA of RatAB toxin-antitoxin module</fullName>
    </submittedName>
</protein>
<accession>A0A561SF06</accession>
<evidence type="ECO:0000313" key="3">
    <source>
        <dbReference type="Proteomes" id="UP000317940"/>
    </source>
</evidence>
<proteinExistence type="predicted"/>
<dbReference type="Proteomes" id="UP000317940">
    <property type="component" value="Unassembled WGS sequence"/>
</dbReference>
<name>A0A561SF06_9ACTN</name>
<dbReference type="OrthoDB" id="9134299at2"/>
<dbReference type="Pfam" id="PF03364">
    <property type="entry name" value="Polyketide_cyc"/>
    <property type="match status" value="1"/>
</dbReference>
<evidence type="ECO:0000313" key="2">
    <source>
        <dbReference type="EMBL" id="TWF73455.1"/>
    </source>
</evidence>
<feature type="domain" description="Coenzyme Q-binding protein COQ10 START" evidence="1">
    <location>
        <begin position="15"/>
        <end position="127"/>
    </location>
</feature>